<comment type="caution">
    <text evidence="1">The sequence shown here is derived from an EMBL/GenBank/DDBJ whole genome shotgun (WGS) entry which is preliminary data.</text>
</comment>
<proteinExistence type="predicted"/>
<keyword evidence="2" id="KW-1185">Reference proteome</keyword>
<protein>
    <submittedName>
        <fullName evidence="1">Uncharacterized protein</fullName>
    </submittedName>
</protein>
<name>A0A7J6WKW5_THATH</name>
<organism evidence="1 2">
    <name type="scientific">Thalictrum thalictroides</name>
    <name type="common">Rue-anemone</name>
    <name type="synonym">Anemone thalictroides</name>
    <dbReference type="NCBI Taxonomy" id="46969"/>
    <lineage>
        <taxon>Eukaryota</taxon>
        <taxon>Viridiplantae</taxon>
        <taxon>Streptophyta</taxon>
        <taxon>Embryophyta</taxon>
        <taxon>Tracheophyta</taxon>
        <taxon>Spermatophyta</taxon>
        <taxon>Magnoliopsida</taxon>
        <taxon>Ranunculales</taxon>
        <taxon>Ranunculaceae</taxon>
        <taxon>Thalictroideae</taxon>
        <taxon>Thalictrum</taxon>
    </lineage>
</organism>
<dbReference type="AlphaFoldDB" id="A0A7J6WKW5"/>
<dbReference type="Proteomes" id="UP000554482">
    <property type="component" value="Unassembled WGS sequence"/>
</dbReference>
<reference evidence="1 2" key="1">
    <citation type="submission" date="2020-06" db="EMBL/GenBank/DDBJ databases">
        <title>Transcriptomic and genomic resources for Thalictrum thalictroides and T. hernandezii: Facilitating candidate gene discovery in an emerging model plant lineage.</title>
        <authorList>
            <person name="Arias T."/>
            <person name="Riano-Pachon D.M."/>
            <person name="Di Stilio V.S."/>
        </authorList>
    </citation>
    <scope>NUCLEOTIDE SEQUENCE [LARGE SCALE GENOMIC DNA]</scope>
    <source>
        <strain evidence="2">cv. WT478/WT964</strain>
        <tissue evidence="1">Leaves</tissue>
    </source>
</reference>
<evidence type="ECO:0000313" key="1">
    <source>
        <dbReference type="EMBL" id="KAF5198021.1"/>
    </source>
</evidence>
<dbReference type="EMBL" id="JABWDY010013860">
    <property type="protein sequence ID" value="KAF5198021.1"/>
    <property type="molecule type" value="Genomic_DNA"/>
</dbReference>
<gene>
    <name evidence="1" type="ORF">FRX31_012392</name>
</gene>
<evidence type="ECO:0000313" key="2">
    <source>
        <dbReference type="Proteomes" id="UP000554482"/>
    </source>
</evidence>
<sequence length="101" mass="12265">MWNSHLLTLELHGPRARFPWECPQEYFTWFYQISNHIMTKPENFSKLHMSPLCNWDSVMNELERLLDKGCILTKIEWMKLNVYLNVDIQDEMLLRNLHNDV</sequence>
<accession>A0A7J6WKW5</accession>